<sequence length="384" mass="42999">DSYSRENKGKLPTEKDLRSLLDFESTGAGDLKSYVQQVRWKELSRNAMSFLTRNVERLNEDNPTGVIEDIAREFSDLRTGGERSVVYLDKDAMERLEKFDEAKELVKTGKMIGIPTGLSTFDSQYLGFRDGELVVVMGGTGIGKSWLLIYMAAIAYAEGKKLLMISPELTADEQGARFDVVLAHHNQLKLSNQEIITGQGKRSQYKDWLEHLTKSDRFPVIDRSDTGKPLSFNDIWRYVGDHKPDMLLVDGLHLISGGEGRGAKGWEILKEGVDSLKALAQHEKIVAIVAHQPDRSASAKGAIVPPGLSQVGYGFSVMEAADRVISMSRDPRSESHRLYRVVKIRRGKAIPDARRLKFNVDVGEIHEVKFVDPGEFETTNEFTK</sequence>
<proteinExistence type="predicted"/>
<dbReference type="Gene3D" id="3.40.50.300">
    <property type="entry name" value="P-loop containing nucleotide triphosphate hydrolases"/>
    <property type="match status" value="1"/>
</dbReference>
<feature type="non-terminal residue" evidence="2">
    <location>
        <position position="1"/>
    </location>
</feature>
<name>A0A0F9CCH5_9ZZZZ</name>
<evidence type="ECO:0000259" key="1">
    <source>
        <dbReference type="Pfam" id="PF03796"/>
    </source>
</evidence>
<gene>
    <name evidence="2" type="ORF">LCGC14_2418640</name>
</gene>
<dbReference type="PANTHER" id="PTHR30153">
    <property type="entry name" value="REPLICATIVE DNA HELICASE DNAB"/>
    <property type="match status" value="1"/>
</dbReference>
<evidence type="ECO:0000313" key="2">
    <source>
        <dbReference type="EMBL" id="KKL24107.1"/>
    </source>
</evidence>
<feature type="domain" description="SF4 helicase" evidence="1">
    <location>
        <begin position="113"/>
        <end position="347"/>
    </location>
</feature>
<dbReference type="InterPro" id="IPR027417">
    <property type="entry name" value="P-loop_NTPase"/>
</dbReference>
<dbReference type="GO" id="GO:0003678">
    <property type="term" value="F:DNA helicase activity"/>
    <property type="evidence" value="ECO:0007669"/>
    <property type="project" value="InterPro"/>
</dbReference>
<dbReference type="EMBL" id="LAZR01036717">
    <property type="protein sequence ID" value="KKL24107.1"/>
    <property type="molecule type" value="Genomic_DNA"/>
</dbReference>
<dbReference type="GO" id="GO:0005524">
    <property type="term" value="F:ATP binding"/>
    <property type="evidence" value="ECO:0007669"/>
    <property type="project" value="InterPro"/>
</dbReference>
<dbReference type="AlphaFoldDB" id="A0A0F9CCH5"/>
<dbReference type="PANTHER" id="PTHR30153:SF2">
    <property type="entry name" value="REPLICATIVE DNA HELICASE"/>
    <property type="match status" value="1"/>
</dbReference>
<dbReference type="SUPFAM" id="SSF52540">
    <property type="entry name" value="P-loop containing nucleoside triphosphate hydrolases"/>
    <property type="match status" value="1"/>
</dbReference>
<dbReference type="GO" id="GO:0006260">
    <property type="term" value="P:DNA replication"/>
    <property type="evidence" value="ECO:0007669"/>
    <property type="project" value="InterPro"/>
</dbReference>
<dbReference type="Pfam" id="PF03796">
    <property type="entry name" value="DnaB_C"/>
    <property type="match status" value="1"/>
</dbReference>
<accession>A0A0F9CCH5</accession>
<comment type="caution">
    <text evidence="2">The sequence shown here is derived from an EMBL/GenBank/DDBJ whole genome shotgun (WGS) entry which is preliminary data.</text>
</comment>
<dbReference type="GO" id="GO:0005829">
    <property type="term" value="C:cytosol"/>
    <property type="evidence" value="ECO:0007669"/>
    <property type="project" value="TreeGrafter"/>
</dbReference>
<dbReference type="InterPro" id="IPR007694">
    <property type="entry name" value="DNA_helicase_DnaB-like_C"/>
</dbReference>
<protein>
    <recommendedName>
        <fullName evidence="1">SF4 helicase domain-containing protein</fullName>
    </recommendedName>
</protein>
<reference evidence="2" key="1">
    <citation type="journal article" date="2015" name="Nature">
        <title>Complex archaea that bridge the gap between prokaryotes and eukaryotes.</title>
        <authorList>
            <person name="Spang A."/>
            <person name="Saw J.H."/>
            <person name="Jorgensen S.L."/>
            <person name="Zaremba-Niedzwiedzka K."/>
            <person name="Martijn J."/>
            <person name="Lind A.E."/>
            <person name="van Eijk R."/>
            <person name="Schleper C."/>
            <person name="Guy L."/>
            <person name="Ettema T.J."/>
        </authorList>
    </citation>
    <scope>NUCLEOTIDE SEQUENCE</scope>
</reference>
<organism evidence="2">
    <name type="scientific">marine sediment metagenome</name>
    <dbReference type="NCBI Taxonomy" id="412755"/>
    <lineage>
        <taxon>unclassified sequences</taxon>
        <taxon>metagenomes</taxon>
        <taxon>ecological metagenomes</taxon>
    </lineage>
</organism>